<reference evidence="8 9" key="1">
    <citation type="journal article" date="2015" name="Genome Biol. Evol.">
        <title>The genome of winter moth (Operophtera brumata) provides a genomic perspective on sexual dimorphism and phenology.</title>
        <authorList>
            <person name="Derks M.F."/>
            <person name="Smit S."/>
            <person name="Salis L."/>
            <person name="Schijlen E."/>
            <person name="Bossers A."/>
            <person name="Mateman C."/>
            <person name="Pijl A.S."/>
            <person name="de Ridder D."/>
            <person name="Groenen M.A."/>
            <person name="Visser M.E."/>
            <person name="Megens H.J."/>
        </authorList>
    </citation>
    <scope>NUCLEOTIDE SEQUENCE [LARGE SCALE GENOMIC DNA]</scope>
    <source>
        <strain evidence="8">WM2013NL</strain>
        <tissue evidence="8">Head and thorax</tissue>
    </source>
</reference>
<evidence type="ECO:0000256" key="5">
    <source>
        <dbReference type="ARBA" id="ARBA00023180"/>
    </source>
</evidence>
<evidence type="ECO:0000256" key="1">
    <source>
        <dbReference type="ARBA" id="ARBA00005964"/>
    </source>
</evidence>
<comment type="similarity">
    <text evidence="1 6">Belongs to the type-B carboxylesterase/lipase family.</text>
</comment>
<dbReference type="STRING" id="104452.A0A0L7KNC2"/>
<dbReference type="AlphaFoldDB" id="A0A0L7KNC2"/>
<evidence type="ECO:0000256" key="2">
    <source>
        <dbReference type="ARBA" id="ARBA00022487"/>
    </source>
</evidence>
<name>A0A0L7KNC2_OPEBR</name>
<evidence type="ECO:0000259" key="7">
    <source>
        <dbReference type="Pfam" id="PF00135"/>
    </source>
</evidence>
<keyword evidence="3 6" id="KW-0378">Hydrolase</keyword>
<dbReference type="Gene3D" id="3.40.50.1820">
    <property type="entry name" value="alpha/beta hydrolase"/>
    <property type="match status" value="1"/>
</dbReference>
<proteinExistence type="inferred from homology"/>
<dbReference type="SUPFAM" id="SSF53474">
    <property type="entry name" value="alpha/beta-Hydrolases"/>
    <property type="match status" value="1"/>
</dbReference>
<dbReference type="EC" id="3.1.1.-" evidence="6"/>
<organism evidence="8 9">
    <name type="scientific">Operophtera brumata</name>
    <name type="common">Winter moth</name>
    <name type="synonym">Phalaena brumata</name>
    <dbReference type="NCBI Taxonomy" id="104452"/>
    <lineage>
        <taxon>Eukaryota</taxon>
        <taxon>Metazoa</taxon>
        <taxon>Ecdysozoa</taxon>
        <taxon>Arthropoda</taxon>
        <taxon>Hexapoda</taxon>
        <taxon>Insecta</taxon>
        <taxon>Pterygota</taxon>
        <taxon>Neoptera</taxon>
        <taxon>Endopterygota</taxon>
        <taxon>Lepidoptera</taxon>
        <taxon>Glossata</taxon>
        <taxon>Ditrysia</taxon>
        <taxon>Geometroidea</taxon>
        <taxon>Geometridae</taxon>
        <taxon>Larentiinae</taxon>
        <taxon>Operophtera</taxon>
    </lineage>
</organism>
<comment type="caution">
    <text evidence="8">The sequence shown here is derived from an EMBL/GenBank/DDBJ whole genome shotgun (WGS) entry which is preliminary data.</text>
</comment>
<dbReference type="InterPro" id="IPR019826">
    <property type="entry name" value="Carboxylesterase_B_AS"/>
</dbReference>
<evidence type="ECO:0000256" key="6">
    <source>
        <dbReference type="RuleBase" id="RU361235"/>
    </source>
</evidence>
<dbReference type="GO" id="GO:0052689">
    <property type="term" value="F:carboxylic ester hydrolase activity"/>
    <property type="evidence" value="ECO:0007669"/>
    <property type="project" value="UniProtKB-KW"/>
</dbReference>
<dbReference type="PANTHER" id="PTHR11559">
    <property type="entry name" value="CARBOXYLESTERASE"/>
    <property type="match status" value="1"/>
</dbReference>
<dbReference type="Pfam" id="PF00135">
    <property type="entry name" value="COesterase"/>
    <property type="match status" value="1"/>
</dbReference>
<dbReference type="PROSITE" id="PS00122">
    <property type="entry name" value="CARBOXYLESTERASE_B_1"/>
    <property type="match status" value="1"/>
</dbReference>
<dbReference type="InterPro" id="IPR002018">
    <property type="entry name" value="CarbesteraseB"/>
</dbReference>
<feature type="domain" description="Carboxylesterase type B" evidence="7">
    <location>
        <begin position="4"/>
        <end position="277"/>
    </location>
</feature>
<dbReference type="Proteomes" id="UP000037510">
    <property type="component" value="Unassembled WGS sequence"/>
</dbReference>
<keyword evidence="2" id="KW-0719">Serine esterase</keyword>
<gene>
    <name evidence="8" type="ORF">OBRU01_24083</name>
</gene>
<accession>A0A0L7KNC2</accession>
<keyword evidence="5" id="KW-0325">Glycoprotein</keyword>
<dbReference type="EMBL" id="JTDY01008627">
    <property type="protein sequence ID" value="KOB64474.1"/>
    <property type="molecule type" value="Genomic_DNA"/>
</dbReference>
<evidence type="ECO:0000256" key="4">
    <source>
        <dbReference type="ARBA" id="ARBA00023157"/>
    </source>
</evidence>
<evidence type="ECO:0000256" key="3">
    <source>
        <dbReference type="ARBA" id="ARBA00022801"/>
    </source>
</evidence>
<keyword evidence="4" id="KW-1015">Disulfide bond</keyword>
<evidence type="ECO:0000313" key="8">
    <source>
        <dbReference type="EMBL" id="KOB64474.1"/>
    </source>
</evidence>
<protein>
    <recommendedName>
        <fullName evidence="6">Carboxylic ester hydrolase</fullName>
        <ecNumber evidence="6">3.1.1.-</ecNumber>
    </recommendedName>
</protein>
<dbReference type="InterPro" id="IPR050309">
    <property type="entry name" value="Type-B_Carboxylest/Lipase"/>
</dbReference>
<sequence length="328" mass="36159">MSSSSKPLPVLVYIHAGGFYSVSGRSDVAGPEYLLDRDIVLVTINYRLASLGFLSTGDALAPGNNGLKDQVTALRWIQNNIAAFGGDPNLVTISGYSAGGFSVMLHTVSPMSKGLFHRAVSMSGSPISQIQLPSHQKHLAERQAKLLNCSTDSSKAILDCLQTKSSKELGDSTDDMFDLGYDPTLLWLPIVEPDFGQERFLPMHPLEALQKGKMHSVPYIVSQTQDEFFWKAFSILNNETRTNTMQTEWHRIAAIAFNLAEPSGAAADELRRAYLDSNPVRNDSLANALAVYSPKDTYYYEFGYIGNHSHYEDPVTRKPVGKETFNKA</sequence>
<dbReference type="InterPro" id="IPR029058">
    <property type="entry name" value="AB_hydrolase_fold"/>
</dbReference>
<keyword evidence="9" id="KW-1185">Reference proteome</keyword>
<evidence type="ECO:0000313" key="9">
    <source>
        <dbReference type="Proteomes" id="UP000037510"/>
    </source>
</evidence>